<evidence type="ECO:0000313" key="1">
    <source>
        <dbReference type="EMBL" id="SFT73847.1"/>
    </source>
</evidence>
<dbReference type="OrthoDB" id="9812088at2"/>
<name>A0A1I7AFZ5_9GAMM</name>
<protein>
    <submittedName>
        <fullName evidence="1">Mu-like prophage protein gp36</fullName>
    </submittedName>
</protein>
<organism evidence="1 2">
    <name type="scientific">Halomonas saccharevitans</name>
    <dbReference type="NCBI Taxonomy" id="416872"/>
    <lineage>
        <taxon>Bacteria</taxon>
        <taxon>Pseudomonadati</taxon>
        <taxon>Pseudomonadota</taxon>
        <taxon>Gammaproteobacteria</taxon>
        <taxon>Oceanospirillales</taxon>
        <taxon>Halomonadaceae</taxon>
        <taxon>Halomonas</taxon>
    </lineage>
</organism>
<dbReference type="RefSeq" id="WP_089849450.1">
    <property type="nucleotide sequence ID" value="NZ_FPAQ01000017.1"/>
</dbReference>
<dbReference type="Pfam" id="PF07030">
    <property type="entry name" value="Phage_Mu_Gp36"/>
    <property type="match status" value="1"/>
</dbReference>
<dbReference type="EMBL" id="FPAQ01000017">
    <property type="protein sequence ID" value="SFT73847.1"/>
    <property type="molecule type" value="Genomic_DNA"/>
</dbReference>
<gene>
    <name evidence="1" type="ORF">SAMN04487956_11752</name>
</gene>
<evidence type="ECO:0000313" key="2">
    <source>
        <dbReference type="Proteomes" id="UP000199594"/>
    </source>
</evidence>
<dbReference type="InterPro" id="IPR009752">
    <property type="entry name" value="Phage_Mu_GpJ"/>
</dbReference>
<proteinExistence type="predicted"/>
<reference evidence="1 2" key="1">
    <citation type="submission" date="2016-10" db="EMBL/GenBank/DDBJ databases">
        <authorList>
            <person name="de Groot N.N."/>
        </authorList>
    </citation>
    <scope>NUCLEOTIDE SEQUENCE [LARGE SCALE GENOMIC DNA]</scope>
    <source>
        <strain evidence="1 2">CGMCC 1.6493</strain>
    </source>
</reference>
<dbReference type="Proteomes" id="UP000199594">
    <property type="component" value="Unassembled WGS sequence"/>
</dbReference>
<sequence length="136" mass="14784">MYASVADLVERFGEDEIVELTDLEHAGAIDTAVAERALEDASVEIDGFLAARYRLPVTDTPRLLSLLCTDIARYRLQQPVATEQGRQRYEDAIARLKAVARGEINLPLASPPPANAAPATTGGGRRVFDDDALRGY</sequence>
<accession>A0A1I7AFZ5</accession>
<dbReference type="AlphaFoldDB" id="A0A1I7AFZ5"/>